<reference evidence="2 3" key="1">
    <citation type="submission" date="2019-08" db="EMBL/GenBank/DDBJ databases">
        <title>The genome of the soybean aphid Biotype 1, its phylome, world population structure and adaptation to the North American continent.</title>
        <authorList>
            <person name="Giordano R."/>
            <person name="Donthu R.K."/>
            <person name="Hernandez A.G."/>
            <person name="Wright C.L."/>
            <person name="Zimin A.V."/>
        </authorList>
    </citation>
    <scope>NUCLEOTIDE SEQUENCE [LARGE SCALE GENOMIC DNA]</scope>
    <source>
        <tissue evidence="2">Whole aphids</tissue>
    </source>
</reference>
<comment type="caution">
    <text evidence="2">The sequence shown here is derived from an EMBL/GenBank/DDBJ whole genome shotgun (WGS) entry which is preliminary data.</text>
</comment>
<feature type="transmembrane region" description="Helical" evidence="1">
    <location>
        <begin position="6"/>
        <end position="29"/>
    </location>
</feature>
<protein>
    <submittedName>
        <fullName evidence="2">Uncharacterized protein</fullName>
    </submittedName>
</protein>
<evidence type="ECO:0000313" key="2">
    <source>
        <dbReference type="EMBL" id="KAE9523857.1"/>
    </source>
</evidence>
<keyword evidence="1" id="KW-0472">Membrane</keyword>
<feature type="transmembrane region" description="Helical" evidence="1">
    <location>
        <begin position="172"/>
        <end position="191"/>
    </location>
</feature>
<organism evidence="2 3">
    <name type="scientific">Aphis glycines</name>
    <name type="common">Soybean aphid</name>
    <dbReference type="NCBI Taxonomy" id="307491"/>
    <lineage>
        <taxon>Eukaryota</taxon>
        <taxon>Metazoa</taxon>
        <taxon>Ecdysozoa</taxon>
        <taxon>Arthropoda</taxon>
        <taxon>Hexapoda</taxon>
        <taxon>Insecta</taxon>
        <taxon>Pterygota</taxon>
        <taxon>Neoptera</taxon>
        <taxon>Paraneoptera</taxon>
        <taxon>Hemiptera</taxon>
        <taxon>Sternorrhyncha</taxon>
        <taxon>Aphidomorpha</taxon>
        <taxon>Aphidoidea</taxon>
        <taxon>Aphididae</taxon>
        <taxon>Aphidini</taxon>
        <taxon>Aphis</taxon>
        <taxon>Aphis</taxon>
    </lineage>
</organism>
<feature type="transmembrane region" description="Helical" evidence="1">
    <location>
        <begin position="50"/>
        <end position="69"/>
    </location>
</feature>
<accession>A0A6G0T1S6</accession>
<feature type="transmembrane region" description="Helical" evidence="1">
    <location>
        <begin position="203"/>
        <end position="222"/>
    </location>
</feature>
<dbReference type="AlphaFoldDB" id="A0A6G0T1S6"/>
<dbReference type="EMBL" id="VYZN01000075">
    <property type="protein sequence ID" value="KAE9523857.1"/>
    <property type="molecule type" value="Genomic_DNA"/>
</dbReference>
<gene>
    <name evidence="2" type="ORF">AGLY_015745</name>
</gene>
<sequence length="225" mass="27445">MYNYYYYYYVIDVDISFNFPVDFFFFFYLDTFAEKKLKICDSYFKSLYKYLYIYYILFYYLEHNLHALITKVTYNLYILSQMNVNLCPVNNNHQSLILFYHISVFKILKIKHTNFKINDINLPVFFFLISKVKQCVKFQLDITSKRITTYLLLLNICNDHLEKNLTLFTHKIPYTFVLHIFVMFIYFMVFQHSIIICQCTMENNLFTFTLVLIFIIACNELFQTD</sequence>
<evidence type="ECO:0000256" key="1">
    <source>
        <dbReference type="SAM" id="Phobius"/>
    </source>
</evidence>
<keyword evidence="1" id="KW-0812">Transmembrane</keyword>
<dbReference type="Proteomes" id="UP000475862">
    <property type="component" value="Unassembled WGS sequence"/>
</dbReference>
<evidence type="ECO:0000313" key="3">
    <source>
        <dbReference type="Proteomes" id="UP000475862"/>
    </source>
</evidence>
<keyword evidence="3" id="KW-1185">Reference proteome</keyword>
<proteinExistence type="predicted"/>
<keyword evidence="1" id="KW-1133">Transmembrane helix</keyword>
<name>A0A6G0T1S6_APHGL</name>